<dbReference type="PANTHER" id="PTHR22600:SF57">
    <property type="entry name" value="BETA-N-ACETYLHEXOSAMINIDASE"/>
    <property type="match status" value="1"/>
</dbReference>
<evidence type="ECO:0000256" key="4">
    <source>
        <dbReference type="ARBA" id="ARBA00022801"/>
    </source>
</evidence>
<comment type="similarity">
    <text evidence="2">Belongs to the glycosyl hydrolase 20 family.</text>
</comment>
<evidence type="ECO:0000313" key="11">
    <source>
        <dbReference type="EMBL" id="KFJ42684.1"/>
    </source>
</evidence>
<dbReference type="GO" id="GO:0016020">
    <property type="term" value="C:membrane"/>
    <property type="evidence" value="ECO:0007669"/>
    <property type="project" value="TreeGrafter"/>
</dbReference>
<dbReference type="PANTHER" id="PTHR22600">
    <property type="entry name" value="BETA-HEXOSAMINIDASE"/>
    <property type="match status" value="1"/>
</dbReference>
<dbReference type="AlphaFoldDB" id="A0AAW3DBR4"/>
<name>A0AAW3DBR4_9GAMM</name>
<evidence type="ECO:0000256" key="5">
    <source>
        <dbReference type="ARBA" id="ARBA00023295"/>
    </source>
</evidence>
<organism evidence="11 12">
    <name type="scientific">Francisella philomiragia</name>
    <dbReference type="NCBI Taxonomy" id="28110"/>
    <lineage>
        <taxon>Bacteria</taxon>
        <taxon>Pseudomonadati</taxon>
        <taxon>Pseudomonadota</taxon>
        <taxon>Gammaproteobacteria</taxon>
        <taxon>Thiotrichales</taxon>
        <taxon>Francisellaceae</taxon>
        <taxon>Francisella</taxon>
    </lineage>
</organism>
<dbReference type="Pfam" id="PF00728">
    <property type="entry name" value="Glyco_hydro_20"/>
    <property type="match status" value="1"/>
</dbReference>
<dbReference type="InterPro" id="IPR015883">
    <property type="entry name" value="Glyco_hydro_20_cat"/>
</dbReference>
<keyword evidence="4 11" id="KW-0378">Hydrolase</keyword>
<dbReference type="InterPro" id="IPR025705">
    <property type="entry name" value="Beta_hexosaminidase_sua/sub"/>
</dbReference>
<feature type="active site" description="Proton donor" evidence="8">
    <location>
        <position position="566"/>
    </location>
</feature>
<evidence type="ECO:0000256" key="6">
    <source>
        <dbReference type="ARBA" id="ARBA00030512"/>
    </source>
</evidence>
<evidence type="ECO:0000256" key="1">
    <source>
        <dbReference type="ARBA" id="ARBA00001231"/>
    </source>
</evidence>
<keyword evidence="5" id="KW-0326">Glycosidase</keyword>
<reference evidence="11 12" key="1">
    <citation type="submission" date="2014-04" db="EMBL/GenBank/DDBJ databases">
        <authorList>
            <person name="Bishop-Lilly K.A."/>
            <person name="Broomall S.M."/>
            <person name="Chain P.S."/>
            <person name="Chertkov O."/>
            <person name="Coyne S.R."/>
            <person name="Daligault H.E."/>
            <person name="Davenport K.W."/>
            <person name="Erkkila T."/>
            <person name="Frey K.G."/>
            <person name="Gibbons H.S."/>
            <person name="Gu W."/>
            <person name="Jaissle J."/>
            <person name="Johnson S.L."/>
            <person name="Koroleva G.I."/>
            <person name="Ladner J.T."/>
            <person name="Lo C.-C."/>
            <person name="Minogue T.D."/>
            <person name="Munk C."/>
            <person name="Palacios G.F."/>
            <person name="Redden C.L."/>
            <person name="Rosenzweig C.N."/>
            <person name="Scholz M.B."/>
            <person name="Teshima H."/>
            <person name="Xu Y."/>
        </authorList>
    </citation>
    <scope>NUCLEOTIDE SEQUENCE [LARGE SCALE GENOMIC DNA]</scope>
    <source>
        <strain evidence="11 12">FAJ</strain>
    </source>
</reference>
<dbReference type="InterPro" id="IPR029018">
    <property type="entry name" value="Hex-like_dom2"/>
</dbReference>
<dbReference type="GO" id="GO:0030203">
    <property type="term" value="P:glycosaminoglycan metabolic process"/>
    <property type="evidence" value="ECO:0007669"/>
    <property type="project" value="TreeGrafter"/>
</dbReference>
<gene>
    <name evidence="11" type="ORF">DR78_107</name>
</gene>
<dbReference type="SUPFAM" id="SSF55545">
    <property type="entry name" value="beta-N-acetylhexosaminidase-like domain"/>
    <property type="match status" value="1"/>
</dbReference>
<evidence type="ECO:0000256" key="2">
    <source>
        <dbReference type="ARBA" id="ARBA00006285"/>
    </source>
</evidence>
<dbReference type="InterPro" id="IPR017853">
    <property type="entry name" value="GH"/>
</dbReference>
<dbReference type="Proteomes" id="UP000029117">
    <property type="component" value="Unassembled WGS sequence"/>
</dbReference>
<dbReference type="PRINTS" id="PR00738">
    <property type="entry name" value="GLHYDRLASE20"/>
</dbReference>
<dbReference type="EC" id="3.2.1.52" evidence="3"/>
<dbReference type="SUPFAM" id="SSF51445">
    <property type="entry name" value="(Trans)glycosidases"/>
    <property type="match status" value="1"/>
</dbReference>
<dbReference type="EMBL" id="JOUE01000006">
    <property type="protein sequence ID" value="KFJ42684.1"/>
    <property type="molecule type" value="Genomic_DNA"/>
</dbReference>
<comment type="caution">
    <text evidence="11">The sequence shown here is derived from an EMBL/GenBank/DDBJ whole genome shotgun (WGS) entry which is preliminary data.</text>
</comment>
<dbReference type="Pfam" id="PF02838">
    <property type="entry name" value="Glyco_hydro_20b"/>
    <property type="match status" value="1"/>
</dbReference>
<evidence type="ECO:0000256" key="7">
    <source>
        <dbReference type="ARBA" id="ARBA00033000"/>
    </source>
</evidence>
<dbReference type="Gene3D" id="3.20.20.80">
    <property type="entry name" value="Glycosidases"/>
    <property type="match status" value="1"/>
</dbReference>
<evidence type="ECO:0000256" key="8">
    <source>
        <dbReference type="PIRSR" id="PIRSR625705-1"/>
    </source>
</evidence>
<feature type="domain" description="Glycoside hydrolase family 20 catalytic" evidence="9">
    <location>
        <begin position="350"/>
        <end position="754"/>
    </location>
</feature>
<evidence type="ECO:0000313" key="12">
    <source>
        <dbReference type="Proteomes" id="UP000029117"/>
    </source>
</evidence>
<evidence type="ECO:0000259" key="9">
    <source>
        <dbReference type="Pfam" id="PF00728"/>
    </source>
</evidence>
<sequence length="816" mass="92300">MKKNLIAVLLGSQCLLSGGFATDFDVQKIQIKNISQNNRKFDMSIDVKINQNQSGNWLFGFYMPRTYNSFKDVNPDLSLKVTDLSTKKSANLSYVKKADNLTTMPIYADGYSNLFRATTDFELEAGHIYRFSFENNNLWVPGNISSLPQSFFLIDSNGNVVTSNANLDAYISKNTKEISSIQGYDSAKINIEIQKKLQSYVDNSIARDSSEFANQYHLIPTPLSISNVGSKQNINLDNGVYVDDSNSKQNIKLLNQYFKTDMITTNDLKGVTDKNHASIILEKDLSIKNKECYILKIIDNKIYIRYQTSAGLFYAIQTLRNLYQKDNVGSKNTSNMLILPQVTIKDQPRFQYRGILLDVARHYFSVQTIKTLIDAMASQKLNTLHIHFSDDEGFRLALDSVDVKRASTRGYNDSSTIPAQMYQQANLDKSNYFNQKIKDSDIISPNYPTAATIYEGYYSKKDIQEIISYANARQITVIPEIDLPGHAKALIDSAPDIFINKSDKSDYISVQGYYDDVLLVCLYNQSNTQGEKFTAKINQIVTEIYKLFDNQNTVYFEPQISVGGDEVSADAWINDSTCENQKDLNALEKSHNFFKELQQDTNLRISGWQQTVQNDPNGNLAGGIDKNSIPSDKTGYIWVWSAFNSSGYNEAQQLAKAGYSTVLAYADDTYFDLSYNPDFWEPGFYWATEYADTHAALHSALDSKTTITSLSTKDAKNIKGLEGALWSENINSANHLWYMAFPKMTGLAEASWADQNITVKDKKINWNSLVYRLGTDNTKFLGYIDRIINPSNDKKIISYRGYPNGISRETPKKINN</sequence>
<dbReference type="GO" id="GO:0005975">
    <property type="term" value="P:carbohydrate metabolic process"/>
    <property type="evidence" value="ECO:0007669"/>
    <property type="project" value="InterPro"/>
</dbReference>
<dbReference type="GO" id="GO:0004563">
    <property type="term" value="F:beta-N-acetylhexosaminidase activity"/>
    <property type="evidence" value="ECO:0007669"/>
    <property type="project" value="UniProtKB-EC"/>
</dbReference>
<dbReference type="InterPro" id="IPR015882">
    <property type="entry name" value="HEX_bac_N"/>
</dbReference>
<feature type="domain" description="Beta-hexosaminidase bacterial type N-terminal" evidence="10">
    <location>
        <begin position="216"/>
        <end position="347"/>
    </location>
</feature>
<proteinExistence type="inferred from homology"/>
<comment type="catalytic activity">
    <reaction evidence="1">
        <text>Hydrolysis of terminal non-reducing N-acetyl-D-hexosamine residues in N-acetyl-beta-D-hexosaminides.</text>
        <dbReference type="EC" id="3.2.1.52"/>
    </reaction>
</comment>
<protein>
    <recommendedName>
        <fullName evidence="3">beta-N-acetylhexosaminidase</fullName>
        <ecNumber evidence="3">3.2.1.52</ecNumber>
    </recommendedName>
    <alternativeName>
        <fullName evidence="6">Beta-N-acetylhexosaminidase</fullName>
    </alternativeName>
    <alternativeName>
        <fullName evidence="7">N-acetyl-beta-glucosaminidase</fullName>
    </alternativeName>
</protein>
<dbReference type="Gene3D" id="3.30.379.10">
    <property type="entry name" value="Chitobiase/beta-hexosaminidase domain 2-like"/>
    <property type="match status" value="1"/>
</dbReference>
<evidence type="ECO:0000256" key="3">
    <source>
        <dbReference type="ARBA" id="ARBA00012663"/>
    </source>
</evidence>
<accession>A0AAW3DBR4</accession>
<evidence type="ECO:0000259" key="10">
    <source>
        <dbReference type="Pfam" id="PF02838"/>
    </source>
</evidence>